<dbReference type="AlphaFoldDB" id="A0AA95KL01"/>
<protein>
    <submittedName>
        <fullName evidence="2">DNA-binding protein</fullName>
    </submittedName>
</protein>
<dbReference type="EMBL" id="CP124755">
    <property type="protein sequence ID" value="WGZ91637.1"/>
    <property type="molecule type" value="Genomic_DNA"/>
</dbReference>
<dbReference type="Gene3D" id="1.10.1220.10">
    <property type="entry name" value="Met repressor-like"/>
    <property type="match status" value="1"/>
</dbReference>
<reference evidence="2" key="2">
    <citation type="submission" date="2023-04" db="EMBL/GenBank/DDBJ databases">
        <authorList>
            <person name="Beletskiy A.V."/>
            <person name="Mardanov A.V."/>
            <person name="Ravin N.V."/>
        </authorList>
    </citation>
    <scope>NUCLEOTIDE SEQUENCE</scope>
    <source>
        <strain evidence="2">GKL-01</strain>
    </source>
</reference>
<dbReference type="GO" id="GO:0006355">
    <property type="term" value="P:regulation of DNA-templated transcription"/>
    <property type="evidence" value="ECO:0007669"/>
    <property type="project" value="InterPro"/>
</dbReference>
<dbReference type="GO" id="GO:0003677">
    <property type="term" value="F:DNA binding"/>
    <property type="evidence" value="ECO:0007669"/>
    <property type="project" value="UniProtKB-KW"/>
</dbReference>
<feature type="domain" description="Antitoxin FitA-like ribbon-helix-helix" evidence="1">
    <location>
        <begin position="8"/>
        <end position="39"/>
    </location>
</feature>
<dbReference type="KEGG" id="tdu:QJT80_03985"/>
<evidence type="ECO:0000313" key="2">
    <source>
        <dbReference type="EMBL" id="WGZ91637.1"/>
    </source>
</evidence>
<dbReference type="Pfam" id="PF22513">
    <property type="entry name" value="FitA-like_RHH"/>
    <property type="match status" value="1"/>
</dbReference>
<proteinExistence type="predicted"/>
<keyword evidence="2" id="KW-0238">DNA-binding</keyword>
<dbReference type="Proteomes" id="UP001300672">
    <property type="component" value="Chromosome"/>
</dbReference>
<dbReference type="InterPro" id="IPR013321">
    <property type="entry name" value="Arc_rbn_hlx_hlx"/>
</dbReference>
<accession>A0AA95KL01</accession>
<dbReference type="InterPro" id="IPR010985">
    <property type="entry name" value="Ribbon_hlx_hlx"/>
</dbReference>
<reference evidence="2" key="1">
    <citation type="journal article" date="2023" name="Int. J. Mol. Sci.">
        <title>Metagenomics Revealed a New Genus 'Candidatus Thiocaldithrix dubininis' gen. nov., sp. nov. and a New Species 'Candidatus Thiothrix putei' sp. nov. in the Family Thiotrichaceae, Some Members of Which Have Traits of Both Na+- and H+-Motive Energetics.</title>
        <authorList>
            <person name="Ravin N.V."/>
            <person name="Muntyan M.S."/>
            <person name="Smolyakov D.D."/>
            <person name="Rudenko T.S."/>
            <person name="Beletsky A.V."/>
            <person name="Mardanov A.V."/>
            <person name="Grabovich M.Y."/>
        </authorList>
    </citation>
    <scope>NUCLEOTIDE SEQUENCE</scope>
    <source>
        <strain evidence="2">GKL-01</strain>
    </source>
</reference>
<dbReference type="SUPFAM" id="SSF47598">
    <property type="entry name" value="Ribbon-helix-helix"/>
    <property type="match status" value="1"/>
</dbReference>
<organism evidence="2">
    <name type="scientific">Candidatus Thiocaldithrix dubininis</name>
    <dbReference type="NCBI Taxonomy" id="3080823"/>
    <lineage>
        <taxon>Bacteria</taxon>
        <taxon>Pseudomonadati</taxon>
        <taxon>Pseudomonadota</taxon>
        <taxon>Gammaproteobacteria</taxon>
        <taxon>Thiotrichales</taxon>
        <taxon>Thiotrichaceae</taxon>
        <taxon>Candidatus Thiocaldithrix</taxon>
    </lineage>
</organism>
<gene>
    <name evidence="2" type="ORF">QJT80_03985</name>
</gene>
<evidence type="ECO:0000259" key="1">
    <source>
        <dbReference type="Pfam" id="PF22513"/>
    </source>
</evidence>
<name>A0AA95KL01_9GAMM</name>
<dbReference type="InterPro" id="IPR053853">
    <property type="entry name" value="FitA-like_RHH"/>
</dbReference>
<sequence>MTHLNFLNLEPELVESLKKRALKNGRSVDMEYRAILREVFMAIKECFFLFLGTLMSIFEVGDAKDFNRIQNGCLHY</sequence>